<reference evidence="9" key="1">
    <citation type="submission" date="2016-10" db="EMBL/GenBank/DDBJ databases">
        <authorList>
            <person name="Varghese N."/>
            <person name="Submissions S."/>
        </authorList>
    </citation>
    <scope>NUCLEOTIDE SEQUENCE [LARGE SCALE GENOMIC DNA]</scope>
    <source>
        <strain evidence="9">DSM 16477</strain>
    </source>
</reference>
<dbReference type="PANTHER" id="PTHR30065">
    <property type="entry name" value="FLAGELLAR BIOSYNTHETIC PROTEIN FLIR"/>
    <property type="match status" value="1"/>
</dbReference>
<feature type="transmembrane region" description="Helical" evidence="7">
    <location>
        <begin position="212"/>
        <end position="238"/>
    </location>
</feature>
<keyword evidence="9" id="KW-1185">Reference proteome</keyword>
<dbReference type="EMBL" id="FNBP01000001">
    <property type="protein sequence ID" value="SDF08752.1"/>
    <property type="molecule type" value="Genomic_DNA"/>
</dbReference>
<proteinExistence type="inferred from homology"/>
<dbReference type="InterPro" id="IPR002010">
    <property type="entry name" value="T3SS_IM_R"/>
</dbReference>
<keyword evidence="5 7" id="KW-1133">Transmembrane helix</keyword>
<evidence type="ECO:0000313" key="9">
    <source>
        <dbReference type="Proteomes" id="UP000199399"/>
    </source>
</evidence>
<evidence type="ECO:0000256" key="6">
    <source>
        <dbReference type="ARBA" id="ARBA00023136"/>
    </source>
</evidence>
<keyword evidence="6 7" id="KW-0472">Membrane</keyword>
<evidence type="ECO:0000256" key="5">
    <source>
        <dbReference type="ARBA" id="ARBA00022989"/>
    </source>
</evidence>
<evidence type="ECO:0000256" key="2">
    <source>
        <dbReference type="ARBA" id="ARBA00009772"/>
    </source>
</evidence>
<protein>
    <submittedName>
        <fullName evidence="8">Flagellar biosynthetic protein FliR</fullName>
    </submittedName>
</protein>
<evidence type="ECO:0000256" key="7">
    <source>
        <dbReference type="SAM" id="Phobius"/>
    </source>
</evidence>
<dbReference type="PANTHER" id="PTHR30065:SF1">
    <property type="entry name" value="SURFACE PRESENTATION OF ANTIGENS PROTEIN SPAR"/>
    <property type="match status" value="1"/>
</dbReference>
<dbReference type="STRING" id="218672.SAMN04489759_101327"/>
<dbReference type="Pfam" id="PF01311">
    <property type="entry name" value="Bac_export_1"/>
    <property type="match status" value="1"/>
</dbReference>
<evidence type="ECO:0000313" key="8">
    <source>
        <dbReference type="EMBL" id="SDF08752.1"/>
    </source>
</evidence>
<keyword evidence="3" id="KW-1003">Cell membrane</keyword>
<keyword evidence="8" id="KW-0282">Flagellum</keyword>
<comment type="subcellular location">
    <subcellularLocation>
        <location evidence="1">Cell membrane</location>
        <topology evidence="1">Multi-pass membrane protein</topology>
    </subcellularLocation>
</comment>
<sequence length="257" mass="26875">MTAELADLLAITEAALWHGFAVFLRVGAMVALMPAFGETSVPMRVKLTAILAFVFIISPAVTPPELTPTTGNLFWLTLSETLAGLLLGLGLRMFVFALQAAGAIAAQSTSLSQILGAAAAEPMPAIGYVLMLGGLALALMAGLHVKAAQMVILSYDLLPMGRFPSGATLSNWGLGQVRRAFSLAFTLAAPFVILSLLYNLALGAINKAMPQLMVAFVGAPVITAGGLFLLCLSAPIILRVWLQALDIFLAQPFAVPP</sequence>
<keyword evidence="8" id="KW-0966">Cell projection</keyword>
<feature type="transmembrane region" description="Helical" evidence="7">
    <location>
        <begin position="15"/>
        <end position="33"/>
    </location>
</feature>
<feature type="transmembrane region" description="Helical" evidence="7">
    <location>
        <begin position="180"/>
        <end position="200"/>
    </location>
</feature>
<feature type="transmembrane region" description="Helical" evidence="7">
    <location>
        <begin position="45"/>
        <end position="62"/>
    </location>
</feature>
<organism evidence="8 9">
    <name type="scientific">Sulfitobacter delicatus</name>
    <dbReference type="NCBI Taxonomy" id="218672"/>
    <lineage>
        <taxon>Bacteria</taxon>
        <taxon>Pseudomonadati</taxon>
        <taxon>Pseudomonadota</taxon>
        <taxon>Alphaproteobacteria</taxon>
        <taxon>Rhodobacterales</taxon>
        <taxon>Roseobacteraceae</taxon>
        <taxon>Sulfitobacter</taxon>
    </lineage>
</organism>
<dbReference type="GO" id="GO:0006605">
    <property type="term" value="P:protein targeting"/>
    <property type="evidence" value="ECO:0007669"/>
    <property type="project" value="InterPro"/>
</dbReference>
<gene>
    <name evidence="8" type="ORF">SAMN04489759_101327</name>
</gene>
<feature type="transmembrane region" description="Helical" evidence="7">
    <location>
        <begin position="125"/>
        <end position="145"/>
    </location>
</feature>
<evidence type="ECO:0000256" key="4">
    <source>
        <dbReference type="ARBA" id="ARBA00022692"/>
    </source>
</evidence>
<accession>A0A1G7I7V3</accession>
<dbReference type="AlphaFoldDB" id="A0A1G7I7V3"/>
<dbReference type="OrthoDB" id="9779817at2"/>
<keyword evidence="8" id="KW-0969">Cilium</keyword>
<keyword evidence="4 7" id="KW-0812">Transmembrane</keyword>
<name>A0A1G7I7V3_9RHOB</name>
<dbReference type="GO" id="GO:0005886">
    <property type="term" value="C:plasma membrane"/>
    <property type="evidence" value="ECO:0007669"/>
    <property type="project" value="UniProtKB-SubCell"/>
</dbReference>
<dbReference type="RefSeq" id="WP_093738486.1">
    <property type="nucleotide sequence ID" value="NZ_FNBP01000001.1"/>
</dbReference>
<evidence type="ECO:0000256" key="1">
    <source>
        <dbReference type="ARBA" id="ARBA00004651"/>
    </source>
</evidence>
<feature type="transmembrane region" description="Helical" evidence="7">
    <location>
        <begin position="82"/>
        <end position="104"/>
    </location>
</feature>
<evidence type="ECO:0000256" key="3">
    <source>
        <dbReference type="ARBA" id="ARBA00022475"/>
    </source>
</evidence>
<comment type="similarity">
    <text evidence="2">Belongs to the FliR/MopE/SpaR family.</text>
</comment>
<dbReference type="Proteomes" id="UP000199399">
    <property type="component" value="Unassembled WGS sequence"/>
</dbReference>
<dbReference type="PRINTS" id="PR00953">
    <property type="entry name" value="TYPE3IMRPROT"/>
</dbReference>